<organism evidence="1">
    <name type="scientific">Rhizophora mucronata</name>
    <name type="common">Asiatic mangrove</name>
    <dbReference type="NCBI Taxonomy" id="61149"/>
    <lineage>
        <taxon>Eukaryota</taxon>
        <taxon>Viridiplantae</taxon>
        <taxon>Streptophyta</taxon>
        <taxon>Embryophyta</taxon>
        <taxon>Tracheophyta</taxon>
        <taxon>Spermatophyta</taxon>
        <taxon>Magnoliopsida</taxon>
        <taxon>eudicotyledons</taxon>
        <taxon>Gunneridae</taxon>
        <taxon>Pentapetalae</taxon>
        <taxon>rosids</taxon>
        <taxon>fabids</taxon>
        <taxon>Malpighiales</taxon>
        <taxon>Rhizophoraceae</taxon>
        <taxon>Rhizophora</taxon>
    </lineage>
</organism>
<accession>A0A2P2PBH6</accession>
<dbReference type="EMBL" id="GGEC01071618">
    <property type="protein sequence ID" value="MBX52102.1"/>
    <property type="molecule type" value="Transcribed_RNA"/>
</dbReference>
<reference evidence="1" key="1">
    <citation type="submission" date="2018-02" db="EMBL/GenBank/DDBJ databases">
        <title>Rhizophora mucronata_Transcriptome.</title>
        <authorList>
            <person name="Meera S.P."/>
            <person name="Sreeshan A."/>
            <person name="Augustine A."/>
        </authorList>
    </citation>
    <scope>NUCLEOTIDE SEQUENCE</scope>
    <source>
        <tissue evidence="1">Leaf</tissue>
    </source>
</reference>
<evidence type="ECO:0000313" key="1">
    <source>
        <dbReference type="EMBL" id="MBX52102.1"/>
    </source>
</evidence>
<proteinExistence type="predicted"/>
<name>A0A2P2PBH6_RHIMU</name>
<sequence>MILSLHNAKLQLYWRIRLQFKIDTVVFFFFP</sequence>
<dbReference type="AlphaFoldDB" id="A0A2P2PBH6"/>
<protein>
    <submittedName>
        <fullName evidence="1">Uncharacterized protein</fullName>
    </submittedName>
</protein>